<dbReference type="AlphaFoldDB" id="A0A9R0UCH2"/>
<evidence type="ECO:0000313" key="2">
    <source>
        <dbReference type="EMBL" id="AEK46044.1"/>
    </source>
</evidence>
<dbReference type="Gene3D" id="2.40.10.10">
    <property type="entry name" value="Trypsin-like serine proteases"/>
    <property type="match status" value="1"/>
</dbReference>
<dbReference type="PROSITE" id="PS00134">
    <property type="entry name" value="TRYPSIN_HIS"/>
    <property type="match status" value="1"/>
</dbReference>
<feature type="domain" description="Peptidase S1" evidence="1">
    <location>
        <begin position="1"/>
        <end position="188"/>
    </location>
</feature>
<dbReference type="InterPro" id="IPR018114">
    <property type="entry name" value="TRYPSIN_HIS"/>
</dbReference>
<gene>
    <name evidence="2" type="ordered locus">RAM_37885</name>
</gene>
<dbReference type="EMBL" id="CP002896">
    <property type="protein sequence ID" value="AEK46044.1"/>
    <property type="molecule type" value="Genomic_DNA"/>
</dbReference>
<dbReference type="InterPro" id="IPR001254">
    <property type="entry name" value="Trypsin_dom"/>
</dbReference>
<reference evidence="2 3" key="1">
    <citation type="journal article" date="2011" name="J. Bacteriol.">
        <title>Whole genome sequence of the rifamycin B-producing strain Amycolatopsis mediterranei S699.</title>
        <authorList>
            <person name="Verma M."/>
            <person name="Kaur J."/>
            <person name="Kumar M."/>
            <person name="Kumari K."/>
            <person name="Saxena A."/>
            <person name="Anand S."/>
            <person name="Nigam A."/>
            <person name="Ravi V."/>
            <person name="Raghuvanshi S."/>
            <person name="Khurana P."/>
            <person name="Tyagi A.K."/>
            <person name="Khurana J.P."/>
            <person name="Lal R."/>
        </authorList>
    </citation>
    <scope>NUCLEOTIDE SEQUENCE [LARGE SCALE GENOMIC DNA]</scope>
    <source>
        <strain evidence="2 3">S699</strain>
    </source>
</reference>
<dbReference type="InterPro" id="IPR009003">
    <property type="entry name" value="Peptidase_S1_PA"/>
</dbReference>
<dbReference type="GO" id="GO:0006508">
    <property type="term" value="P:proteolysis"/>
    <property type="evidence" value="ECO:0007669"/>
    <property type="project" value="InterPro"/>
</dbReference>
<protein>
    <submittedName>
        <fullName evidence="2">Secreted esterase</fullName>
    </submittedName>
</protein>
<keyword evidence="3" id="KW-1185">Reference proteome</keyword>
<dbReference type="InterPro" id="IPR043504">
    <property type="entry name" value="Peptidase_S1_PA_chymotrypsin"/>
</dbReference>
<accession>A0A9R0UCH2</accession>
<dbReference type="Proteomes" id="UP000006138">
    <property type="component" value="Chromosome"/>
</dbReference>
<dbReference type="KEGG" id="amn:RAM_37885"/>
<dbReference type="SUPFAM" id="SSF50494">
    <property type="entry name" value="Trypsin-like serine proteases"/>
    <property type="match status" value="1"/>
</dbReference>
<evidence type="ECO:0000259" key="1">
    <source>
        <dbReference type="PROSITE" id="PS50240"/>
    </source>
</evidence>
<name>A0A9R0UCH2_AMYMS</name>
<dbReference type="PROSITE" id="PS50240">
    <property type="entry name" value="TRYPSIN_DOM"/>
    <property type="match status" value="1"/>
</dbReference>
<dbReference type="GO" id="GO:0004252">
    <property type="term" value="F:serine-type endopeptidase activity"/>
    <property type="evidence" value="ECO:0007669"/>
    <property type="project" value="InterPro"/>
</dbReference>
<evidence type="ECO:0000313" key="3">
    <source>
        <dbReference type="Proteomes" id="UP000006138"/>
    </source>
</evidence>
<sequence length="198" mass="20338">MVAPTWVLTAGHCFRDVHGFRVSGPPPVPTSVLLGRTDVGRAGGVESEVQEVRQSLINDVALAHLATPAQGVTPVAVRDRQPAAGLRLLLAGWGATDPARSTPAGHLTLGTVAIATVTAAEVGVHGIAPSPATSACRFDSGAPYLDISYTGRPALVSIEGHGPPCPHASVETTSRVDILIPWLTAQLGADRSSLQVSP</sequence>
<organism evidence="2 3">
    <name type="scientific">Amycolatopsis mediterranei (strain S699)</name>
    <name type="common">Nocardia mediterranei</name>
    <dbReference type="NCBI Taxonomy" id="713604"/>
    <lineage>
        <taxon>Bacteria</taxon>
        <taxon>Bacillati</taxon>
        <taxon>Actinomycetota</taxon>
        <taxon>Actinomycetes</taxon>
        <taxon>Pseudonocardiales</taxon>
        <taxon>Pseudonocardiaceae</taxon>
        <taxon>Amycolatopsis</taxon>
    </lineage>
</organism>
<proteinExistence type="predicted"/>
<dbReference type="Pfam" id="PF00089">
    <property type="entry name" value="Trypsin"/>
    <property type="match status" value="1"/>
</dbReference>